<evidence type="ECO:0000313" key="1">
    <source>
        <dbReference type="EMBL" id="GCC20234.1"/>
    </source>
</evidence>
<keyword evidence="2" id="KW-1185">Reference proteome</keyword>
<accession>A0A401RQ28</accession>
<dbReference type="EMBL" id="BEZZ01003701">
    <property type="protein sequence ID" value="GCC20234.1"/>
    <property type="molecule type" value="Genomic_DNA"/>
</dbReference>
<protein>
    <submittedName>
        <fullName evidence="1">Uncharacterized protein</fullName>
    </submittedName>
</protein>
<proteinExistence type="predicted"/>
<organism evidence="1 2">
    <name type="scientific">Chiloscyllium punctatum</name>
    <name type="common">Brownbanded bambooshark</name>
    <name type="synonym">Hemiscyllium punctatum</name>
    <dbReference type="NCBI Taxonomy" id="137246"/>
    <lineage>
        <taxon>Eukaryota</taxon>
        <taxon>Metazoa</taxon>
        <taxon>Chordata</taxon>
        <taxon>Craniata</taxon>
        <taxon>Vertebrata</taxon>
        <taxon>Chondrichthyes</taxon>
        <taxon>Elasmobranchii</taxon>
        <taxon>Galeomorphii</taxon>
        <taxon>Galeoidea</taxon>
        <taxon>Orectolobiformes</taxon>
        <taxon>Hemiscylliidae</taxon>
        <taxon>Chiloscyllium</taxon>
    </lineage>
</organism>
<gene>
    <name evidence="1" type="ORF">chiPu_0021323</name>
</gene>
<evidence type="ECO:0000313" key="2">
    <source>
        <dbReference type="Proteomes" id="UP000287033"/>
    </source>
</evidence>
<comment type="caution">
    <text evidence="1">The sequence shown here is derived from an EMBL/GenBank/DDBJ whole genome shotgun (WGS) entry which is preliminary data.</text>
</comment>
<dbReference type="Proteomes" id="UP000287033">
    <property type="component" value="Unassembled WGS sequence"/>
</dbReference>
<dbReference type="AlphaFoldDB" id="A0A401RQ28"/>
<sequence length="71" mass="8135">MWENTRRTQPLYCATAESHLLFEHGLTQRNDSSLAADMRKITVGMLRGGVRRRGTSVVYRVSANHLNIEDF</sequence>
<reference evidence="1 2" key="1">
    <citation type="journal article" date="2018" name="Nat. Ecol. Evol.">
        <title>Shark genomes provide insights into elasmobranch evolution and the origin of vertebrates.</title>
        <authorList>
            <person name="Hara Y"/>
            <person name="Yamaguchi K"/>
            <person name="Onimaru K"/>
            <person name="Kadota M"/>
            <person name="Koyanagi M"/>
            <person name="Keeley SD"/>
            <person name="Tatsumi K"/>
            <person name="Tanaka K"/>
            <person name="Motone F"/>
            <person name="Kageyama Y"/>
            <person name="Nozu R"/>
            <person name="Adachi N"/>
            <person name="Nishimura O"/>
            <person name="Nakagawa R"/>
            <person name="Tanegashima C"/>
            <person name="Kiyatake I"/>
            <person name="Matsumoto R"/>
            <person name="Murakumo K"/>
            <person name="Nishida K"/>
            <person name="Terakita A"/>
            <person name="Kuratani S"/>
            <person name="Sato K"/>
            <person name="Hyodo S Kuraku.S."/>
        </authorList>
    </citation>
    <scope>NUCLEOTIDE SEQUENCE [LARGE SCALE GENOMIC DNA]</scope>
</reference>
<name>A0A401RQ28_CHIPU</name>